<dbReference type="PANTHER" id="PTHR30371">
    <property type="entry name" value="SEC-INDEPENDENT PROTEIN TRANSLOCASE PROTEIN TATC"/>
    <property type="match status" value="1"/>
</dbReference>
<keyword evidence="4" id="KW-1133">Transmembrane helix</keyword>
<sequence length="162" mass="18696">MRLYLLELSLRIEENICSMPREPNLFVHCPSSRAVWLGSALTIKVDTLPFSSITITKWFMGKELISPLAKPLLTLPFDSYFVCTQSMEVFLKYVATSSIACSFFIFPLISHQIWCFLILFNRFFYLSSSHFPLFLFLTPSRVVPNVWHFLYFVGAISTNSLS</sequence>
<evidence type="ECO:0000256" key="2">
    <source>
        <dbReference type="ARBA" id="ARBA00008882"/>
    </source>
</evidence>
<comment type="similarity">
    <text evidence="2">Belongs to the TatC family.</text>
</comment>
<keyword evidence="3" id="KW-0812">Transmembrane</keyword>
<evidence type="ECO:0000256" key="3">
    <source>
        <dbReference type="ARBA" id="ARBA00022692"/>
    </source>
</evidence>
<name>A0AAW0LB79_QUESU</name>
<dbReference type="EMBL" id="PKMF04000138">
    <property type="protein sequence ID" value="KAK7847626.1"/>
    <property type="molecule type" value="Genomic_DNA"/>
</dbReference>
<gene>
    <name evidence="6" type="primary">YMF16</name>
    <name evidence="6" type="ORF">CFP56_006371</name>
</gene>
<comment type="caution">
    <text evidence="6">The sequence shown here is derived from an EMBL/GenBank/DDBJ whole genome shotgun (WGS) entry which is preliminary data.</text>
</comment>
<comment type="subcellular location">
    <subcellularLocation>
        <location evidence="1">Membrane</location>
        <topology evidence="1">Multi-pass membrane protein</topology>
    </subcellularLocation>
</comment>
<dbReference type="Proteomes" id="UP000237347">
    <property type="component" value="Unassembled WGS sequence"/>
</dbReference>
<dbReference type="GO" id="GO:0065002">
    <property type="term" value="P:intracellular protein transmembrane transport"/>
    <property type="evidence" value="ECO:0007669"/>
    <property type="project" value="TreeGrafter"/>
</dbReference>
<evidence type="ECO:0000256" key="5">
    <source>
        <dbReference type="ARBA" id="ARBA00023136"/>
    </source>
</evidence>
<proteinExistence type="inferred from homology"/>
<protein>
    <submittedName>
        <fullName evidence="6">Tatc-like protein ymf16</fullName>
    </submittedName>
</protein>
<evidence type="ECO:0000313" key="7">
    <source>
        <dbReference type="Proteomes" id="UP000237347"/>
    </source>
</evidence>
<dbReference type="GO" id="GO:0043953">
    <property type="term" value="P:protein transport by the Tat complex"/>
    <property type="evidence" value="ECO:0007669"/>
    <property type="project" value="TreeGrafter"/>
</dbReference>
<dbReference type="GO" id="GO:0033281">
    <property type="term" value="C:TAT protein transport complex"/>
    <property type="evidence" value="ECO:0007669"/>
    <property type="project" value="TreeGrafter"/>
</dbReference>
<organism evidence="6 7">
    <name type="scientific">Quercus suber</name>
    <name type="common">Cork oak</name>
    <dbReference type="NCBI Taxonomy" id="58331"/>
    <lineage>
        <taxon>Eukaryota</taxon>
        <taxon>Viridiplantae</taxon>
        <taxon>Streptophyta</taxon>
        <taxon>Embryophyta</taxon>
        <taxon>Tracheophyta</taxon>
        <taxon>Spermatophyta</taxon>
        <taxon>Magnoliopsida</taxon>
        <taxon>eudicotyledons</taxon>
        <taxon>Gunneridae</taxon>
        <taxon>Pentapetalae</taxon>
        <taxon>rosids</taxon>
        <taxon>fabids</taxon>
        <taxon>Fagales</taxon>
        <taxon>Fagaceae</taxon>
        <taxon>Quercus</taxon>
    </lineage>
</organism>
<keyword evidence="7" id="KW-1185">Reference proteome</keyword>
<evidence type="ECO:0000256" key="4">
    <source>
        <dbReference type="ARBA" id="ARBA00022989"/>
    </source>
</evidence>
<dbReference type="GO" id="GO:0009977">
    <property type="term" value="F:proton motive force dependent protein transmembrane transporter activity"/>
    <property type="evidence" value="ECO:0007669"/>
    <property type="project" value="TreeGrafter"/>
</dbReference>
<accession>A0AAW0LB79</accession>
<keyword evidence="5" id="KW-0472">Membrane</keyword>
<dbReference type="PANTHER" id="PTHR30371:SF0">
    <property type="entry name" value="SEC-INDEPENDENT PROTEIN TRANSLOCASE PROTEIN TATC, CHLOROPLASTIC-RELATED"/>
    <property type="match status" value="1"/>
</dbReference>
<reference evidence="6 7" key="1">
    <citation type="journal article" date="2018" name="Sci. Data">
        <title>The draft genome sequence of cork oak.</title>
        <authorList>
            <person name="Ramos A.M."/>
            <person name="Usie A."/>
            <person name="Barbosa P."/>
            <person name="Barros P.M."/>
            <person name="Capote T."/>
            <person name="Chaves I."/>
            <person name="Simoes F."/>
            <person name="Abreu I."/>
            <person name="Carrasquinho I."/>
            <person name="Faro C."/>
            <person name="Guimaraes J.B."/>
            <person name="Mendonca D."/>
            <person name="Nobrega F."/>
            <person name="Rodrigues L."/>
            <person name="Saibo N.J.M."/>
            <person name="Varela M.C."/>
            <person name="Egas C."/>
            <person name="Matos J."/>
            <person name="Miguel C.M."/>
            <person name="Oliveira M.M."/>
            <person name="Ricardo C.P."/>
            <person name="Goncalves S."/>
        </authorList>
    </citation>
    <scope>NUCLEOTIDE SEQUENCE [LARGE SCALE GENOMIC DNA]</scope>
    <source>
        <strain evidence="7">cv. HL8</strain>
    </source>
</reference>
<evidence type="ECO:0000313" key="6">
    <source>
        <dbReference type="EMBL" id="KAK7847626.1"/>
    </source>
</evidence>
<evidence type="ECO:0000256" key="1">
    <source>
        <dbReference type="ARBA" id="ARBA00004141"/>
    </source>
</evidence>
<dbReference type="InterPro" id="IPR002033">
    <property type="entry name" value="TatC"/>
</dbReference>
<dbReference type="AlphaFoldDB" id="A0AAW0LB79"/>